<dbReference type="SMART" id="SM00858">
    <property type="entry name" value="SAF"/>
    <property type="match status" value="1"/>
</dbReference>
<proteinExistence type="predicted"/>
<dbReference type="STRING" id="1396821.SAMN05444515_108122"/>
<reference evidence="3" key="1">
    <citation type="submission" date="2016-10" db="EMBL/GenBank/DDBJ databases">
        <authorList>
            <person name="Varghese N."/>
            <person name="Submissions S."/>
        </authorList>
    </citation>
    <scope>NUCLEOTIDE SEQUENCE [LARGE SCALE GENOMIC DNA]</scope>
    <source>
        <strain evidence="3">DSM 241</strain>
    </source>
</reference>
<accession>A0A1H7M574</accession>
<dbReference type="InterPro" id="IPR013132">
    <property type="entry name" value="PseI/NeuA/B-like_N"/>
</dbReference>
<feature type="domain" description="AFP-like" evidence="1">
    <location>
        <begin position="298"/>
        <end position="356"/>
    </location>
</feature>
<dbReference type="GO" id="GO:0016051">
    <property type="term" value="P:carbohydrate biosynthetic process"/>
    <property type="evidence" value="ECO:0007669"/>
    <property type="project" value="InterPro"/>
</dbReference>
<dbReference type="PROSITE" id="PS50844">
    <property type="entry name" value="AFP_LIKE"/>
    <property type="match status" value="1"/>
</dbReference>
<dbReference type="Gene3D" id="3.20.20.70">
    <property type="entry name" value="Aldolase class I"/>
    <property type="match status" value="1"/>
</dbReference>
<dbReference type="PANTHER" id="PTHR42966">
    <property type="entry name" value="N-ACETYLNEURAMINATE SYNTHASE"/>
    <property type="match status" value="1"/>
</dbReference>
<dbReference type="InterPro" id="IPR006190">
    <property type="entry name" value="SAF_AFP_Neu5Ac"/>
</dbReference>
<dbReference type="Pfam" id="PF08666">
    <property type="entry name" value="SAF"/>
    <property type="match status" value="1"/>
</dbReference>
<dbReference type="InterPro" id="IPR036732">
    <property type="entry name" value="AFP_Neu5c_C_sf"/>
</dbReference>
<dbReference type="Gene3D" id="3.90.1210.10">
    <property type="entry name" value="Antifreeze-like/N-acetylneuraminic acid synthase C-terminal domain"/>
    <property type="match status" value="1"/>
</dbReference>
<dbReference type="SUPFAM" id="SSF51569">
    <property type="entry name" value="Aldolase"/>
    <property type="match status" value="1"/>
</dbReference>
<dbReference type="InterPro" id="IPR020030">
    <property type="entry name" value="Pseudaminic_synth_PseI"/>
</dbReference>
<dbReference type="InterPro" id="IPR013974">
    <property type="entry name" value="SAF"/>
</dbReference>
<keyword evidence="3" id="KW-1185">Reference proteome</keyword>
<dbReference type="NCBIfam" id="TIGR03586">
    <property type="entry name" value="PseI"/>
    <property type="match status" value="1"/>
</dbReference>
<dbReference type="SUPFAM" id="SSF51269">
    <property type="entry name" value="AFP III-like domain"/>
    <property type="match status" value="1"/>
</dbReference>
<evidence type="ECO:0000313" key="3">
    <source>
        <dbReference type="Proteomes" id="UP000199256"/>
    </source>
</evidence>
<protein>
    <submittedName>
        <fullName evidence="2">N-acetylneuraminate synthase</fullName>
    </submittedName>
</protein>
<dbReference type="InterPro" id="IPR057736">
    <property type="entry name" value="SAF_PseI/NeuA/NeuB"/>
</dbReference>
<evidence type="ECO:0000259" key="1">
    <source>
        <dbReference type="PROSITE" id="PS50844"/>
    </source>
</evidence>
<dbReference type="Proteomes" id="UP000199256">
    <property type="component" value="Unassembled WGS sequence"/>
</dbReference>
<organism evidence="2 3">
    <name type="scientific">Ectothiorhodospira marina</name>
    <dbReference type="NCBI Taxonomy" id="1396821"/>
    <lineage>
        <taxon>Bacteria</taxon>
        <taxon>Pseudomonadati</taxon>
        <taxon>Pseudomonadota</taxon>
        <taxon>Gammaproteobacteria</taxon>
        <taxon>Chromatiales</taxon>
        <taxon>Ectothiorhodospiraceae</taxon>
        <taxon>Ectothiorhodospira</taxon>
    </lineage>
</organism>
<dbReference type="PANTHER" id="PTHR42966:SF2">
    <property type="entry name" value="PSEUDAMINIC ACID SYNTHASE"/>
    <property type="match status" value="1"/>
</dbReference>
<dbReference type="EMBL" id="FOAA01000008">
    <property type="protein sequence ID" value="SEL05727.1"/>
    <property type="molecule type" value="Genomic_DNA"/>
</dbReference>
<dbReference type="GO" id="GO:0047444">
    <property type="term" value="F:N-acylneuraminate-9-phosphate synthase activity"/>
    <property type="evidence" value="ECO:0007669"/>
    <property type="project" value="TreeGrafter"/>
</dbReference>
<dbReference type="InterPro" id="IPR051690">
    <property type="entry name" value="PseI-like"/>
</dbReference>
<name>A0A1H7M574_9GAMM</name>
<dbReference type="InterPro" id="IPR013785">
    <property type="entry name" value="Aldolase_TIM"/>
</dbReference>
<dbReference type="Pfam" id="PF03102">
    <property type="entry name" value="NeuB"/>
    <property type="match status" value="1"/>
</dbReference>
<gene>
    <name evidence="2" type="ORF">SAMN05444515_108122</name>
</gene>
<sequence>MKHQSANARVTIGGRSIGTGEPPYVVAEMSGNHNHDLERALRIIDAAKAAGADAVKLQTYRADTITIDHHGDEFIVKGGLWNGRCLYELYEEAHTPWEWHAPIFEHARRIGITVFSSPFDHTAVDFLEELGAPAYKIASPELIDLPLIRKVAHTGKPIVMSTGAATLEEIGDAIQAARDAGATELVVLHCTAAYPAPPEETNLVTIKALAERFDVVVGLSDHTLGTTVSALAVGMGASFIEKHVTLARADGGVDSAFSLEPQELAELVTTARIAQAAVGRPTFGPTTSEASVLRNRRSLYVVKPIAKGEVLTLDNIRSIRPANGLKPKHLDAVLGQRAARDLSFGEPLNFEMITGYSEEGSALR</sequence>
<dbReference type="AlphaFoldDB" id="A0A1H7M574"/>
<dbReference type="CDD" id="cd11615">
    <property type="entry name" value="SAF_NeuB_like"/>
    <property type="match status" value="1"/>
</dbReference>
<dbReference type="RefSeq" id="WP_245740721.1">
    <property type="nucleotide sequence ID" value="NZ_FOAA01000008.1"/>
</dbReference>
<evidence type="ECO:0000313" key="2">
    <source>
        <dbReference type="EMBL" id="SEL05727.1"/>
    </source>
</evidence>